<protein>
    <recommendedName>
        <fullName evidence="1">SF4 helicase domain-containing protein</fullName>
    </recommendedName>
</protein>
<dbReference type="InterPro" id="IPR027417">
    <property type="entry name" value="P-loop_NTPase"/>
</dbReference>
<name>A0A3A1YB65_9GAMM</name>
<gene>
    <name evidence="2" type="ORF">CKF54_00345</name>
</gene>
<accession>A0A3A1YB65</accession>
<evidence type="ECO:0000313" key="2">
    <source>
        <dbReference type="EMBL" id="RIY34479.1"/>
    </source>
</evidence>
<dbReference type="Pfam" id="PF03796">
    <property type="entry name" value="DnaB_C"/>
    <property type="match status" value="1"/>
</dbReference>
<keyword evidence="3" id="KW-1185">Reference proteome</keyword>
<feature type="domain" description="SF4 helicase" evidence="1">
    <location>
        <begin position="232"/>
        <end position="503"/>
    </location>
</feature>
<proteinExistence type="predicted"/>
<sequence length="545" mass="62448">MKEQGQQVKRDYGAALIGLFITVLSNPHVKDRQEILKDLRSQTCNMMDEPVLVGYYKLLQDEFSNLKNDKQTDLNAIENELGLILVETYNKMVATIGSRSKDDKERHVSISRLKKVFEDIRLESTKFLKCEIDFKYYKRILDVVVGDYTRAKTDYIAYVYKEHTNGDPNDLSNLIEDLTQLSREVNKAKVEENNLALCLKLATEDIENIADDHPVMLSPIKLDHLITNGGAIPKGKYVIIGALPGVGKTAYAVQQVAQLLLNNQRAGSPKKRIVFYSAELPLQDIYLQLAKYFWYQNGQYTFYFNKKEFSDNFLNKELTGQRLQAHLLKCVRAFQVFLEASGWDKYLDIKDRDQIATVEDIKRDIDLMSSQGKTPDVILIDYLQILDTEDRAINGGDFERHNVITATIRDITRKYKLVTFALAQVLTADGKDYDEHNPPPASSIKGSRNYTQDADMIITLCKANLTELPSMPETEKAPLRELRDNGFSKVWVSIVKNRIGRVSVHSRPIFLHGQYGFSERTTTREGKTLYGVDNFERYLHWVKKG</sequence>
<organism evidence="2 3">
    <name type="scientific">Psittacicella hinzii</name>
    <dbReference type="NCBI Taxonomy" id="2028575"/>
    <lineage>
        <taxon>Bacteria</taxon>
        <taxon>Pseudomonadati</taxon>
        <taxon>Pseudomonadota</taxon>
        <taxon>Gammaproteobacteria</taxon>
        <taxon>Pasteurellales</taxon>
        <taxon>Psittacicellaceae</taxon>
        <taxon>Psittacicella</taxon>
    </lineage>
</organism>
<dbReference type="GO" id="GO:0005524">
    <property type="term" value="F:ATP binding"/>
    <property type="evidence" value="ECO:0007669"/>
    <property type="project" value="InterPro"/>
</dbReference>
<dbReference type="SUPFAM" id="SSF52540">
    <property type="entry name" value="P-loop containing nucleoside triphosphate hydrolases"/>
    <property type="match status" value="1"/>
</dbReference>
<dbReference type="RefSeq" id="WP_119524224.1">
    <property type="nucleotide sequence ID" value="NZ_NRHC01000002.1"/>
</dbReference>
<evidence type="ECO:0000313" key="3">
    <source>
        <dbReference type="Proteomes" id="UP000265691"/>
    </source>
</evidence>
<dbReference type="AlphaFoldDB" id="A0A3A1YB65"/>
<dbReference type="GO" id="GO:0003678">
    <property type="term" value="F:DNA helicase activity"/>
    <property type="evidence" value="ECO:0007669"/>
    <property type="project" value="InterPro"/>
</dbReference>
<dbReference type="OrthoDB" id="396541at2"/>
<dbReference type="EMBL" id="NRHC01000002">
    <property type="protein sequence ID" value="RIY34479.1"/>
    <property type="molecule type" value="Genomic_DNA"/>
</dbReference>
<dbReference type="Gene3D" id="3.40.50.300">
    <property type="entry name" value="P-loop containing nucleotide triphosphate hydrolases"/>
    <property type="match status" value="1"/>
</dbReference>
<reference evidence="2 3" key="1">
    <citation type="submission" date="2017-08" db="EMBL/GenBank/DDBJ databases">
        <title>Reclassification of Bisgaard taxon 37 and 44.</title>
        <authorList>
            <person name="Christensen H."/>
        </authorList>
    </citation>
    <scope>NUCLEOTIDE SEQUENCE [LARGE SCALE GENOMIC DNA]</scope>
    <source>
        <strain evidence="2 3">B96_3</strain>
    </source>
</reference>
<dbReference type="Proteomes" id="UP000265691">
    <property type="component" value="Unassembled WGS sequence"/>
</dbReference>
<evidence type="ECO:0000259" key="1">
    <source>
        <dbReference type="Pfam" id="PF03796"/>
    </source>
</evidence>
<dbReference type="GO" id="GO:0006260">
    <property type="term" value="P:DNA replication"/>
    <property type="evidence" value="ECO:0007669"/>
    <property type="project" value="InterPro"/>
</dbReference>
<comment type="caution">
    <text evidence="2">The sequence shown here is derived from an EMBL/GenBank/DDBJ whole genome shotgun (WGS) entry which is preliminary data.</text>
</comment>
<dbReference type="InterPro" id="IPR007694">
    <property type="entry name" value="DNA_helicase_DnaB-like_C"/>
</dbReference>